<keyword evidence="3" id="KW-1185">Reference proteome</keyword>
<dbReference type="Proteomes" id="UP000231279">
    <property type="component" value="Unassembled WGS sequence"/>
</dbReference>
<evidence type="ECO:0000256" key="1">
    <source>
        <dbReference type="SAM" id="MobiDB-lite"/>
    </source>
</evidence>
<feature type="region of interest" description="Disordered" evidence="1">
    <location>
        <begin position="132"/>
        <end position="213"/>
    </location>
</feature>
<protein>
    <submittedName>
        <fullName evidence="2">Uncharacterized protein</fullName>
    </submittedName>
</protein>
<name>A0A2G9GC12_9LAMI</name>
<accession>A0A2G9GC12</accession>
<feature type="compositionally biased region" description="Polar residues" evidence="1">
    <location>
        <begin position="193"/>
        <end position="207"/>
    </location>
</feature>
<organism evidence="2 3">
    <name type="scientific">Handroanthus impetiginosus</name>
    <dbReference type="NCBI Taxonomy" id="429701"/>
    <lineage>
        <taxon>Eukaryota</taxon>
        <taxon>Viridiplantae</taxon>
        <taxon>Streptophyta</taxon>
        <taxon>Embryophyta</taxon>
        <taxon>Tracheophyta</taxon>
        <taxon>Spermatophyta</taxon>
        <taxon>Magnoliopsida</taxon>
        <taxon>eudicotyledons</taxon>
        <taxon>Gunneridae</taxon>
        <taxon>Pentapetalae</taxon>
        <taxon>asterids</taxon>
        <taxon>lamiids</taxon>
        <taxon>Lamiales</taxon>
        <taxon>Bignoniaceae</taxon>
        <taxon>Crescentiina</taxon>
        <taxon>Tabebuia alliance</taxon>
        <taxon>Handroanthus</taxon>
    </lineage>
</organism>
<evidence type="ECO:0000313" key="2">
    <source>
        <dbReference type="EMBL" id="PIN02821.1"/>
    </source>
</evidence>
<comment type="caution">
    <text evidence="2">The sequence shown here is derived from an EMBL/GenBank/DDBJ whole genome shotgun (WGS) entry which is preliminary data.</text>
</comment>
<dbReference type="EMBL" id="NKXS01005756">
    <property type="protein sequence ID" value="PIN02821.1"/>
    <property type="molecule type" value="Genomic_DNA"/>
</dbReference>
<evidence type="ECO:0000313" key="3">
    <source>
        <dbReference type="Proteomes" id="UP000231279"/>
    </source>
</evidence>
<reference evidence="3" key="1">
    <citation type="journal article" date="2018" name="Gigascience">
        <title>Genome assembly of the Pink Ipe (Handroanthus impetiginosus, Bignoniaceae), a highly valued, ecologically keystone Neotropical timber forest tree.</title>
        <authorList>
            <person name="Silva-Junior O.B."/>
            <person name="Grattapaglia D."/>
            <person name="Novaes E."/>
            <person name="Collevatti R.G."/>
        </authorList>
    </citation>
    <scope>NUCLEOTIDE SEQUENCE [LARGE SCALE GENOMIC DNA]</scope>
    <source>
        <strain evidence="3">cv. UFG-1</strain>
    </source>
</reference>
<proteinExistence type="predicted"/>
<sequence>MVNEGDIVETVLWHDRRGSNGNMRQNERPTELEHKLESSLQNAAPIFISNGVGRGRGFSFGRGTSHASLNLGCPNNFQKNRVGELEHGTPQMSSSSRQNYRTNVYKPMVTNREEHWRSKAGSWRRHEDYSGIESLNISGPNPCRISNSKSRPSGRNTSEDWRVYKPLRAAPGGSEQRNLPTPVGRGQRMHGDGTSQTQSQFPTNTSRGRGRGW</sequence>
<gene>
    <name evidence="2" type="ORF">CDL12_24656</name>
</gene>
<dbReference type="AlphaFoldDB" id="A0A2G9GC12"/>
<feature type="compositionally biased region" description="Polar residues" evidence="1">
    <location>
        <begin position="133"/>
        <end position="156"/>
    </location>
</feature>